<evidence type="ECO:0000313" key="8">
    <source>
        <dbReference type="Proteomes" id="UP000315995"/>
    </source>
</evidence>
<dbReference type="InterPro" id="IPR002197">
    <property type="entry name" value="HTH_Fis"/>
</dbReference>
<dbReference type="PRINTS" id="PR01590">
    <property type="entry name" value="HTHFIS"/>
</dbReference>
<dbReference type="GO" id="GO:0005524">
    <property type="term" value="F:ATP binding"/>
    <property type="evidence" value="ECO:0007669"/>
    <property type="project" value="UniProtKB-KW"/>
</dbReference>
<dbReference type="SUPFAM" id="SSF46689">
    <property type="entry name" value="Homeodomain-like"/>
    <property type="match status" value="1"/>
</dbReference>
<keyword evidence="3" id="KW-0805">Transcription regulation</keyword>
<keyword evidence="1" id="KW-0547">Nucleotide-binding</keyword>
<dbReference type="OrthoDB" id="9763792at2"/>
<evidence type="ECO:0000256" key="3">
    <source>
        <dbReference type="ARBA" id="ARBA00023015"/>
    </source>
</evidence>
<dbReference type="PROSITE" id="PS00676">
    <property type="entry name" value="SIGMA54_INTERACT_2"/>
    <property type="match status" value="1"/>
</dbReference>
<dbReference type="CDD" id="cd00009">
    <property type="entry name" value="AAA"/>
    <property type="match status" value="1"/>
</dbReference>
<protein>
    <submittedName>
        <fullName evidence="7">Sigma-54-dependent Fis family transcriptional regulator</fullName>
    </submittedName>
</protein>
<evidence type="ECO:0000256" key="4">
    <source>
        <dbReference type="ARBA" id="ARBA00023125"/>
    </source>
</evidence>
<dbReference type="PROSITE" id="PS50045">
    <property type="entry name" value="SIGMA54_INTERACT_4"/>
    <property type="match status" value="1"/>
</dbReference>
<dbReference type="InterPro" id="IPR027417">
    <property type="entry name" value="P-loop_NTPase"/>
</dbReference>
<keyword evidence="5" id="KW-0804">Transcription</keyword>
<organism evidence="7 8">
    <name type="scientific">Persicimonas caeni</name>
    <dbReference type="NCBI Taxonomy" id="2292766"/>
    <lineage>
        <taxon>Bacteria</taxon>
        <taxon>Deltaproteobacteria</taxon>
        <taxon>Bradymonadales</taxon>
        <taxon>Bradymonadaceae</taxon>
        <taxon>Persicimonas</taxon>
    </lineage>
</organism>
<dbReference type="PANTHER" id="PTHR32071">
    <property type="entry name" value="TRANSCRIPTIONAL REGULATORY PROTEIN"/>
    <property type="match status" value="1"/>
</dbReference>
<accession>A0A4Y6PUJ6</accession>
<accession>A0A5B8YBT3</accession>
<dbReference type="InterPro" id="IPR025662">
    <property type="entry name" value="Sigma_54_int_dom_ATP-bd_1"/>
</dbReference>
<name>A0A4Y6PUJ6_PERCE</name>
<dbReference type="InterPro" id="IPR025944">
    <property type="entry name" value="Sigma_54_int_dom_CS"/>
</dbReference>
<dbReference type="FunFam" id="3.40.50.300:FF:000006">
    <property type="entry name" value="DNA-binding transcriptional regulator NtrC"/>
    <property type="match status" value="1"/>
</dbReference>
<dbReference type="GO" id="GO:0006355">
    <property type="term" value="P:regulation of DNA-templated transcription"/>
    <property type="evidence" value="ECO:0007669"/>
    <property type="project" value="InterPro"/>
</dbReference>
<keyword evidence="8" id="KW-1185">Reference proteome</keyword>
<evidence type="ECO:0000256" key="5">
    <source>
        <dbReference type="ARBA" id="ARBA00023163"/>
    </source>
</evidence>
<dbReference type="SMART" id="SM00382">
    <property type="entry name" value="AAA"/>
    <property type="match status" value="1"/>
</dbReference>
<dbReference type="InterPro" id="IPR003593">
    <property type="entry name" value="AAA+_ATPase"/>
</dbReference>
<reference evidence="7 8" key="1">
    <citation type="submission" date="2019-06" db="EMBL/GenBank/DDBJ databases">
        <title>Persicimonas caeni gen. nov., sp. nov., a predatory bacterium isolated from solar saltern.</title>
        <authorList>
            <person name="Wang S."/>
        </authorList>
    </citation>
    <scope>NUCLEOTIDE SEQUENCE [LARGE SCALE GENOMIC DNA]</scope>
    <source>
        <strain evidence="7 8">YN101</strain>
    </source>
</reference>
<dbReference type="Pfam" id="PF25601">
    <property type="entry name" value="AAA_lid_14"/>
    <property type="match status" value="1"/>
</dbReference>
<dbReference type="Gene3D" id="1.10.8.60">
    <property type="match status" value="1"/>
</dbReference>
<proteinExistence type="predicted"/>
<keyword evidence="2" id="KW-0067">ATP-binding</keyword>
<dbReference type="InterPro" id="IPR009057">
    <property type="entry name" value="Homeodomain-like_sf"/>
</dbReference>
<dbReference type="InterPro" id="IPR002078">
    <property type="entry name" value="Sigma_54_int"/>
</dbReference>
<dbReference type="Gene3D" id="1.10.10.60">
    <property type="entry name" value="Homeodomain-like"/>
    <property type="match status" value="1"/>
</dbReference>
<evidence type="ECO:0000256" key="2">
    <source>
        <dbReference type="ARBA" id="ARBA00022840"/>
    </source>
</evidence>
<feature type="domain" description="Sigma-54 factor interaction" evidence="6">
    <location>
        <begin position="20"/>
        <end position="249"/>
    </location>
</feature>
<dbReference type="PROSITE" id="PS00675">
    <property type="entry name" value="SIGMA54_INTERACT_1"/>
    <property type="match status" value="1"/>
</dbReference>
<sequence length="324" mass="36149">MMESDVLEPSELAPTEFHGMITVAPQMREFFDLVRKVARTDASVLVRGETGTGKELVAQALHDLSPRSAGPFKALNCATLTGELLASELFGHVKGAFTGAVSSRQGLFELADGGTIFLDEIAELPLDLQARLLRVVQEQKFVPLGGTQTKTVDVRIISATHRSLRDAVDKGEFREDLMYRIRVVPLFLPPLRDRRGDVEALTWHFVDLFNTRGFRKVDGIAAQAMQALTRYEWPGNVRELRNVIEYAFAVGEGSVITCDELTPELRGEPPPVRREEPMTEEDLERERLLDALRETGGNRTDAAELLGISRTTLWRKLKEHGIAD</sequence>
<evidence type="ECO:0000313" key="7">
    <source>
        <dbReference type="EMBL" id="QDG51978.1"/>
    </source>
</evidence>
<keyword evidence="4" id="KW-0238">DNA-binding</keyword>
<evidence type="ECO:0000259" key="6">
    <source>
        <dbReference type="PROSITE" id="PS50045"/>
    </source>
</evidence>
<dbReference type="Pfam" id="PF00158">
    <property type="entry name" value="Sigma54_activat"/>
    <property type="match status" value="1"/>
</dbReference>
<evidence type="ECO:0000256" key="1">
    <source>
        <dbReference type="ARBA" id="ARBA00022741"/>
    </source>
</evidence>
<dbReference type="AlphaFoldDB" id="A0A4Y6PUJ6"/>
<dbReference type="Gene3D" id="3.40.50.300">
    <property type="entry name" value="P-loop containing nucleotide triphosphate hydrolases"/>
    <property type="match status" value="1"/>
</dbReference>
<dbReference type="Proteomes" id="UP000315995">
    <property type="component" value="Chromosome"/>
</dbReference>
<dbReference type="PROSITE" id="PS00688">
    <property type="entry name" value="SIGMA54_INTERACT_3"/>
    <property type="match status" value="1"/>
</dbReference>
<dbReference type="InterPro" id="IPR025943">
    <property type="entry name" value="Sigma_54_int_dom_ATP-bd_2"/>
</dbReference>
<dbReference type="InterPro" id="IPR058031">
    <property type="entry name" value="AAA_lid_NorR"/>
</dbReference>
<dbReference type="SUPFAM" id="SSF52540">
    <property type="entry name" value="P-loop containing nucleoside triphosphate hydrolases"/>
    <property type="match status" value="1"/>
</dbReference>
<gene>
    <name evidence="7" type="ORF">FIV42_14890</name>
</gene>
<dbReference type="Pfam" id="PF02954">
    <property type="entry name" value="HTH_8"/>
    <property type="match status" value="1"/>
</dbReference>
<dbReference type="EMBL" id="CP041186">
    <property type="protein sequence ID" value="QDG51978.1"/>
    <property type="molecule type" value="Genomic_DNA"/>
</dbReference>
<dbReference type="GO" id="GO:0043565">
    <property type="term" value="F:sequence-specific DNA binding"/>
    <property type="evidence" value="ECO:0007669"/>
    <property type="project" value="InterPro"/>
</dbReference>